<dbReference type="AlphaFoldDB" id="A0A1M5EAY1"/>
<dbReference type="Pfam" id="PF20408">
    <property type="entry name" value="Abhydrolase_11"/>
    <property type="match status" value="1"/>
</dbReference>
<evidence type="ECO:0000259" key="1">
    <source>
        <dbReference type="Pfam" id="PF20408"/>
    </source>
</evidence>
<reference evidence="2 3" key="1">
    <citation type="submission" date="2016-11" db="EMBL/GenBank/DDBJ databases">
        <authorList>
            <person name="Jaros S."/>
            <person name="Januszkiewicz K."/>
            <person name="Wedrychowicz H."/>
        </authorList>
    </citation>
    <scope>NUCLEOTIDE SEQUENCE [LARGE SCALE GENOMIC DNA]</scope>
    <source>
        <strain evidence="2 3">DSM 45627</strain>
    </source>
</reference>
<dbReference type="InterPro" id="IPR026555">
    <property type="entry name" value="NSL3/Tex30"/>
</dbReference>
<evidence type="ECO:0000313" key="2">
    <source>
        <dbReference type="EMBL" id="SHF76304.1"/>
    </source>
</evidence>
<dbReference type="InterPro" id="IPR029058">
    <property type="entry name" value="AB_hydrolase_fold"/>
</dbReference>
<dbReference type="Proteomes" id="UP000186132">
    <property type="component" value="Unassembled WGS sequence"/>
</dbReference>
<dbReference type="EMBL" id="FQVU01000001">
    <property type="protein sequence ID" value="SHF76304.1"/>
    <property type="molecule type" value="Genomic_DNA"/>
</dbReference>
<accession>A0A1M5EAY1</accession>
<evidence type="ECO:0000313" key="3">
    <source>
        <dbReference type="Proteomes" id="UP000186132"/>
    </source>
</evidence>
<dbReference type="InterPro" id="IPR046879">
    <property type="entry name" value="KANL3/Tex30_Abhydrolase"/>
</dbReference>
<feature type="domain" description="KANL3/Tex30 alpha/beta hydrolase-like" evidence="1">
    <location>
        <begin position="23"/>
        <end position="181"/>
    </location>
</feature>
<dbReference type="STRING" id="1206085.SAMN05443575_0837"/>
<keyword evidence="3" id="KW-1185">Reference proteome</keyword>
<proteinExistence type="predicted"/>
<dbReference type="SUPFAM" id="SSF53474">
    <property type="entry name" value="alpha/beta-Hydrolases"/>
    <property type="match status" value="1"/>
</dbReference>
<dbReference type="PANTHER" id="PTHR13136">
    <property type="entry name" value="TESTIS DEVELOPMENT PROTEIN PRTD"/>
    <property type="match status" value="1"/>
</dbReference>
<sequence length="204" mass="20693">MAGVLLDIADARVELDRPPNAGALLVLTHGAGGGVDTADLLAIRDAAVAAGIAIARVLQPYRVAGRRTPPAPTPQDAAWLPVVAALRRRRGFARVPLVVGGRSNGARVACRTATASGAAAVVALAFPLHPPGRPEKSRLAELDAAGCPTLVVQGDRDPFGMPPAGADREVLVVPGADHSLARGLATTAAAVVAFVTSPVVRARV</sequence>
<dbReference type="PANTHER" id="PTHR13136:SF11">
    <property type="entry name" value="TESTIS-EXPRESSED PROTEIN 30"/>
    <property type="match status" value="1"/>
</dbReference>
<organism evidence="2 3">
    <name type="scientific">Jatrophihabitans endophyticus</name>
    <dbReference type="NCBI Taxonomy" id="1206085"/>
    <lineage>
        <taxon>Bacteria</taxon>
        <taxon>Bacillati</taxon>
        <taxon>Actinomycetota</taxon>
        <taxon>Actinomycetes</taxon>
        <taxon>Jatrophihabitantales</taxon>
        <taxon>Jatrophihabitantaceae</taxon>
        <taxon>Jatrophihabitans</taxon>
    </lineage>
</organism>
<gene>
    <name evidence="2" type="ORF">SAMN05443575_0837</name>
</gene>
<dbReference type="Gene3D" id="3.40.50.1820">
    <property type="entry name" value="alpha/beta hydrolase"/>
    <property type="match status" value="1"/>
</dbReference>
<name>A0A1M5EAY1_9ACTN</name>
<protein>
    <recommendedName>
        <fullName evidence="1">KANL3/Tex30 alpha/beta hydrolase-like domain-containing protein</fullName>
    </recommendedName>
</protein>